<dbReference type="InterPro" id="IPR003660">
    <property type="entry name" value="HAMP_dom"/>
</dbReference>
<dbReference type="AlphaFoldDB" id="A0A4Q9DVC7"/>
<comment type="caution">
    <text evidence="17">The sequence shown here is derived from an EMBL/GenBank/DDBJ whole genome shotgun (WGS) entry which is preliminary data.</text>
</comment>
<evidence type="ECO:0000259" key="15">
    <source>
        <dbReference type="PROSITE" id="PS50109"/>
    </source>
</evidence>
<dbReference type="InterPro" id="IPR003594">
    <property type="entry name" value="HATPase_dom"/>
</dbReference>
<name>A0A4Q9DVC7_9BACL</name>
<dbReference type="GO" id="GO:0005886">
    <property type="term" value="C:plasma membrane"/>
    <property type="evidence" value="ECO:0007669"/>
    <property type="project" value="UniProtKB-SubCell"/>
</dbReference>
<dbReference type="CDD" id="cd06225">
    <property type="entry name" value="HAMP"/>
    <property type="match status" value="1"/>
</dbReference>
<feature type="transmembrane region" description="Helical" evidence="14">
    <location>
        <begin position="15"/>
        <end position="35"/>
    </location>
</feature>
<evidence type="ECO:0000256" key="8">
    <source>
        <dbReference type="ARBA" id="ARBA00022741"/>
    </source>
</evidence>
<comment type="subcellular location">
    <subcellularLocation>
        <location evidence="2">Cell membrane</location>
        <topology evidence="2">Multi-pass membrane protein</topology>
    </subcellularLocation>
</comment>
<keyword evidence="7 14" id="KW-0812">Transmembrane</keyword>
<dbReference type="InterPro" id="IPR033479">
    <property type="entry name" value="dCache_1"/>
</dbReference>
<dbReference type="OrthoDB" id="2638092at2"/>
<dbReference type="GO" id="GO:0000155">
    <property type="term" value="F:phosphorelay sensor kinase activity"/>
    <property type="evidence" value="ECO:0007669"/>
    <property type="project" value="InterPro"/>
</dbReference>
<evidence type="ECO:0000256" key="1">
    <source>
        <dbReference type="ARBA" id="ARBA00000085"/>
    </source>
</evidence>
<dbReference type="PROSITE" id="PS50885">
    <property type="entry name" value="HAMP"/>
    <property type="match status" value="1"/>
</dbReference>
<keyword evidence="6" id="KW-0808">Transferase</keyword>
<dbReference type="InterPro" id="IPR036890">
    <property type="entry name" value="HATPase_C_sf"/>
</dbReference>
<evidence type="ECO:0000256" key="5">
    <source>
        <dbReference type="ARBA" id="ARBA00022553"/>
    </source>
</evidence>
<keyword evidence="10" id="KW-0067">ATP-binding</keyword>
<gene>
    <name evidence="17" type="ORF">EYB31_11760</name>
</gene>
<keyword evidence="5" id="KW-0597">Phosphoprotein</keyword>
<dbReference type="SMART" id="SM00304">
    <property type="entry name" value="HAMP"/>
    <property type="match status" value="1"/>
</dbReference>
<dbReference type="Pfam" id="PF06580">
    <property type="entry name" value="His_kinase"/>
    <property type="match status" value="1"/>
</dbReference>
<dbReference type="GO" id="GO:0005524">
    <property type="term" value="F:ATP binding"/>
    <property type="evidence" value="ECO:0007669"/>
    <property type="project" value="UniProtKB-KW"/>
</dbReference>
<protein>
    <recommendedName>
        <fullName evidence="3">histidine kinase</fullName>
        <ecNumber evidence="3">2.7.13.3</ecNumber>
    </recommendedName>
</protein>
<evidence type="ECO:0000256" key="10">
    <source>
        <dbReference type="ARBA" id="ARBA00022840"/>
    </source>
</evidence>
<keyword evidence="9 17" id="KW-0418">Kinase</keyword>
<dbReference type="InterPro" id="IPR010559">
    <property type="entry name" value="Sig_transdc_His_kin_internal"/>
</dbReference>
<keyword evidence="12" id="KW-0902">Two-component regulatory system</keyword>
<keyword evidence="13 14" id="KW-0472">Membrane</keyword>
<dbReference type="PANTHER" id="PTHR34220:SF7">
    <property type="entry name" value="SENSOR HISTIDINE KINASE YPDA"/>
    <property type="match status" value="1"/>
</dbReference>
<keyword evidence="4" id="KW-1003">Cell membrane</keyword>
<dbReference type="PANTHER" id="PTHR34220">
    <property type="entry name" value="SENSOR HISTIDINE KINASE YPDA"/>
    <property type="match status" value="1"/>
</dbReference>
<evidence type="ECO:0000313" key="18">
    <source>
        <dbReference type="Proteomes" id="UP000293142"/>
    </source>
</evidence>
<sequence length="592" mass="68947">MKRFIESIVPQKLKYRLFMAFVLLILLPFSVLNMYNYQKIETLIQVKISEESHSQLESLYHTLQDQMSTAFKTLIFLEQDSSIQSILETPQMNRQLDNIELVEKKFKGLNNSFFLYNPPVYFTVLDLHGSVYTSYKPKDALDYDQLRAHSRFQEALEEGAKYRWVSQDDNYLFRDNSSSPSLLSMYAVMRDQNKKPYGLARASIDYSYWFQSMLSSASANKEYFIITGEGEQAAQSVPHTSLTPNALQQIKSKPSANGYFIDSSSDALINYTYIDSLDWYMVDRVPLHILYKQIHELKQNYFVTFGLFTAAFMIIAFMIAFTFTRPLSHMQKKMRDAVRKDLKVRLPEKRYKGEILELTRSFNTILDDMDDLVQRLKAEERQKDAVHFQMLLAQMNPHFLLNTLNTLKWIALRNEQTEIAEITMSLGKLLEASLNSDVDLIYLKDEMELIRAFVYIQQRRYNNRFEIHYDYDRCNEYVLVPKLSLQPLVENAILHGIAHRSEGGTIRLRIACTQQGNLIVEVEDNGVGIVQAARQQTTRKRPGIGLDNVRQRLKLLFKDHGALEIISLTEGTLVRMTMPYLLSEPYQNRLEL</sequence>
<dbReference type="InterPro" id="IPR050640">
    <property type="entry name" value="Bact_2-comp_sensor_kinase"/>
</dbReference>
<evidence type="ECO:0000256" key="6">
    <source>
        <dbReference type="ARBA" id="ARBA00022679"/>
    </source>
</evidence>
<evidence type="ECO:0000256" key="11">
    <source>
        <dbReference type="ARBA" id="ARBA00022989"/>
    </source>
</evidence>
<evidence type="ECO:0000256" key="4">
    <source>
        <dbReference type="ARBA" id="ARBA00022475"/>
    </source>
</evidence>
<dbReference type="Pfam" id="PF00672">
    <property type="entry name" value="HAMP"/>
    <property type="match status" value="1"/>
</dbReference>
<feature type="domain" description="Histidine kinase" evidence="15">
    <location>
        <begin position="395"/>
        <end position="582"/>
    </location>
</feature>
<dbReference type="EC" id="2.7.13.3" evidence="3"/>
<evidence type="ECO:0000256" key="13">
    <source>
        <dbReference type="ARBA" id="ARBA00023136"/>
    </source>
</evidence>
<reference evidence="17 18" key="1">
    <citation type="submission" date="2019-02" db="EMBL/GenBank/DDBJ databases">
        <title>Paenibacillus sp. nov., isolated from surface-sterilized tissue of Thalictrum simplex L.</title>
        <authorList>
            <person name="Tuo L."/>
        </authorList>
    </citation>
    <scope>NUCLEOTIDE SEQUENCE [LARGE SCALE GENOMIC DNA]</scope>
    <source>
        <strain evidence="17 18">N2SHLJ1</strain>
    </source>
</reference>
<organism evidence="17 18">
    <name type="scientific">Paenibacillus thalictri</name>
    <dbReference type="NCBI Taxonomy" id="2527873"/>
    <lineage>
        <taxon>Bacteria</taxon>
        <taxon>Bacillati</taxon>
        <taxon>Bacillota</taxon>
        <taxon>Bacilli</taxon>
        <taxon>Bacillales</taxon>
        <taxon>Paenibacillaceae</taxon>
        <taxon>Paenibacillus</taxon>
    </lineage>
</organism>
<dbReference type="Proteomes" id="UP000293142">
    <property type="component" value="Unassembled WGS sequence"/>
</dbReference>
<evidence type="ECO:0000256" key="9">
    <source>
        <dbReference type="ARBA" id="ARBA00022777"/>
    </source>
</evidence>
<evidence type="ECO:0000256" key="7">
    <source>
        <dbReference type="ARBA" id="ARBA00022692"/>
    </source>
</evidence>
<keyword evidence="11 14" id="KW-1133">Transmembrane helix</keyword>
<dbReference type="SUPFAM" id="SSF55874">
    <property type="entry name" value="ATPase domain of HSP90 chaperone/DNA topoisomerase II/histidine kinase"/>
    <property type="match status" value="1"/>
</dbReference>
<comment type="catalytic activity">
    <reaction evidence="1">
        <text>ATP + protein L-histidine = ADP + protein N-phospho-L-histidine.</text>
        <dbReference type="EC" id="2.7.13.3"/>
    </reaction>
</comment>
<evidence type="ECO:0000256" key="2">
    <source>
        <dbReference type="ARBA" id="ARBA00004651"/>
    </source>
</evidence>
<feature type="domain" description="HAMP" evidence="16">
    <location>
        <begin position="321"/>
        <end position="374"/>
    </location>
</feature>
<keyword evidence="8" id="KW-0547">Nucleotide-binding</keyword>
<dbReference type="SMART" id="SM00387">
    <property type="entry name" value="HATPase_c"/>
    <property type="match status" value="1"/>
</dbReference>
<evidence type="ECO:0000256" key="3">
    <source>
        <dbReference type="ARBA" id="ARBA00012438"/>
    </source>
</evidence>
<feature type="transmembrane region" description="Helical" evidence="14">
    <location>
        <begin position="301"/>
        <end position="324"/>
    </location>
</feature>
<evidence type="ECO:0000259" key="16">
    <source>
        <dbReference type="PROSITE" id="PS50885"/>
    </source>
</evidence>
<evidence type="ECO:0000256" key="12">
    <source>
        <dbReference type="ARBA" id="ARBA00023012"/>
    </source>
</evidence>
<evidence type="ECO:0000256" key="14">
    <source>
        <dbReference type="SAM" id="Phobius"/>
    </source>
</evidence>
<dbReference type="Pfam" id="PF02743">
    <property type="entry name" value="dCache_1"/>
    <property type="match status" value="1"/>
</dbReference>
<dbReference type="SUPFAM" id="SSF158472">
    <property type="entry name" value="HAMP domain-like"/>
    <property type="match status" value="1"/>
</dbReference>
<accession>A0A4Q9DVC7</accession>
<keyword evidence="18" id="KW-1185">Reference proteome</keyword>
<dbReference type="Gene3D" id="6.10.340.10">
    <property type="match status" value="1"/>
</dbReference>
<evidence type="ECO:0000313" key="17">
    <source>
        <dbReference type="EMBL" id="TBL79568.1"/>
    </source>
</evidence>
<dbReference type="PROSITE" id="PS50109">
    <property type="entry name" value="HIS_KIN"/>
    <property type="match status" value="1"/>
</dbReference>
<dbReference type="EMBL" id="SIRE01000007">
    <property type="protein sequence ID" value="TBL79568.1"/>
    <property type="molecule type" value="Genomic_DNA"/>
</dbReference>
<proteinExistence type="predicted"/>
<dbReference type="Pfam" id="PF02518">
    <property type="entry name" value="HATPase_c"/>
    <property type="match status" value="1"/>
</dbReference>
<dbReference type="Gene3D" id="3.30.565.10">
    <property type="entry name" value="Histidine kinase-like ATPase, C-terminal domain"/>
    <property type="match status" value="1"/>
</dbReference>
<dbReference type="InterPro" id="IPR005467">
    <property type="entry name" value="His_kinase_dom"/>
</dbReference>